<reference evidence="1" key="1">
    <citation type="submission" date="2024-07" db="EMBL/GenBank/DDBJ databases">
        <title>Two chromosome-level genome assemblies of Korean endemic species Abeliophyllum distichum and Forsythia ovata (Oleaceae).</title>
        <authorList>
            <person name="Mun J.H."/>
        </authorList>
    </citation>
    <scope>NUCLEOTIDE SEQUENCE</scope>
    <source>
        <strain evidence="1">KNKB202402200001</strain>
        <tissue evidence="1">Leaf</tissue>
    </source>
</reference>
<dbReference type="Proteomes" id="UP001604277">
    <property type="component" value="Unassembled WGS sequence"/>
</dbReference>
<evidence type="ECO:0000313" key="3">
    <source>
        <dbReference type="Proteomes" id="UP001604277"/>
    </source>
</evidence>
<keyword evidence="3" id="KW-1185">Reference proteome</keyword>
<organism evidence="1 3">
    <name type="scientific">Forsythia ovata</name>
    <dbReference type="NCBI Taxonomy" id="205694"/>
    <lineage>
        <taxon>Eukaryota</taxon>
        <taxon>Viridiplantae</taxon>
        <taxon>Streptophyta</taxon>
        <taxon>Embryophyta</taxon>
        <taxon>Tracheophyta</taxon>
        <taxon>Spermatophyta</taxon>
        <taxon>Magnoliopsida</taxon>
        <taxon>eudicotyledons</taxon>
        <taxon>Gunneridae</taxon>
        <taxon>Pentapetalae</taxon>
        <taxon>asterids</taxon>
        <taxon>lamiids</taxon>
        <taxon>Lamiales</taxon>
        <taxon>Oleaceae</taxon>
        <taxon>Forsythieae</taxon>
        <taxon>Forsythia</taxon>
    </lineage>
</organism>
<name>A0ABD1WXV7_9LAMI</name>
<dbReference type="EMBL" id="JBFOLJ010000002">
    <property type="protein sequence ID" value="KAL2554727.1"/>
    <property type="molecule type" value="Genomic_DNA"/>
</dbReference>
<dbReference type="PANTHER" id="PTHR33356">
    <property type="entry name" value="TIP41-LIKE PROTEIN"/>
    <property type="match status" value="1"/>
</dbReference>
<reference evidence="3" key="2">
    <citation type="submission" date="2024-07" db="EMBL/GenBank/DDBJ databases">
        <title>Two chromosome-level genome assemblies of Korean endemic species Abeliophyllum distichum and Forsythia ovata (Oleaceae).</title>
        <authorList>
            <person name="Jang H."/>
        </authorList>
    </citation>
    <scope>NUCLEOTIDE SEQUENCE [LARGE SCALE GENOMIC DNA]</scope>
</reference>
<evidence type="ECO:0000313" key="2">
    <source>
        <dbReference type="EMBL" id="KAL2554727.1"/>
    </source>
</evidence>
<gene>
    <name evidence="1" type="ORF">Fot_08170</name>
    <name evidence="2" type="ORF">Fot_08346</name>
</gene>
<proteinExistence type="predicted"/>
<dbReference type="PANTHER" id="PTHR33356:SF5">
    <property type="entry name" value="TIP41-LIKE PROTEIN"/>
    <property type="match status" value="1"/>
</dbReference>
<sequence>MTEELWLPPEFQADENLLMKYWVNVNKGKDDLPYWFGNSYLPNSDLSSPVESIIGSTETESGEDDYITGLARKIAHSTLRDANCPFENPKGMGLSCSPQSTLCSVMGGCECNQRSSRGTAHCISRFSSPPGANLKDGAAWDLLYAAAEEAARMRMIQVANKLYSSNNRAGGVPVPPRKPGPVTASLKTPNYGLGISANQSHLSYRQLQATQQLKLQRMMKEQHGSGLFGQEISGYQQMVQNGRKNGGRPEGLSMAAWPTLQQSQRKRQQQPGSGMRAVFLGDPATKKERAGTGVFLPRRFETATETRKKPGCSTFLLPDRVVQALNLNLESMDTHPQPQSGGNINYSPDYDAALMYRNNLRIAQQNHRKNLRAQPAVNQELRLPQEWTY</sequence>
<dbReference type="EMBL" id="JBFOLJ010000002">
    <property type="protein sequence ID" value="KAL2554551.1"/>
    <property type="molecule type" value="Genomic_DNA"/>
</dbReference>
<protein>
    <submittedName>
        <fullName evidence="1">Uncharacterized protein</fullName>
    </submittedName>
</protein>
<dbReference type="AlphaFoldDB" id="A0ABD1WXV7"/>
<evidence type="ECO:0000313" key="1">
    <source>
        <dbReference type="EMBL" id="KAL2554551.1"/>
    </source>
</evidence>
<comment type="caution">
    <text evidence="1">The sequence shown here is derived from an EMBL/GenBank/DDBJ whole genome shotgun (WGS) entry which is preliminary data.</text>
</comment>
<accession>A0ABD1WXV7</accession>